<evidence type="ECO:0000256" key="1">
    <source>
        <dbReference type="ARBA" id="ARBA00004606"/>
    </source>
</evidence>
<dbReference type="EMBL" id="JACTNZ010000012">
    <property type="protein sequence ID" value="KAG5522593.1"/>
    <property type="molecule type" value="Genomic_DNA"/>
</dbReference>
<dbReference type="InterPro" id="IPR003406">
    <property type="entry name" value="Glyco_trans_14"/>
</dbReference>
<dbReference type="PANTHER" id="PTHR31042:SF111">
    <property type="entry name" value="CORE-2_I-BRANCHING BETA-1,6-N-ACETYLGLUCOSAMINYLTRANSFERASE FAMILY PROTEIN"/>
    <property type="match status" value="1"/>
</dbReference>
<dbReference type="GO" id="GO:0016020">
    <property type="term" value="C:membrane"/>
    <property type="evidence" value="ECO:0007669"/>
    <property type="project" value="UniProtKB-SubCell"/>
</dbReference>
<sequence length="393" mass="45182">MKNEKNQGQPTSTTKVVPFISLMHHSSLITNLILFTLGLTIGITFTSYLNGFFPFNHELNKLFYNVPSPLEAPPTPDTPRIANYSQRESSFSDHEIVEDEELTRRASTVPRIPQAPLQLVPKVAFLFLTRGDLPLAPLWERFFEGHKGKYSIYVHSSPSFNDTAPRNSVFYGTRIPSKEVQWGKFNMVEAERRLLANALLDLSNQRFVLLSESCIPLYNFLTVYSYLIGSNQTYVEVYDLPGPTGRGRYKHRLSPVIAKEQWRKGSQWFEMDRDLAVEVISDSVYFPTFKRVCKSVKCYGDEHYLPTFVNMRSGEKNSNRSVTWVDWSKGGIHPFPFARKHVDNGLWERIRSGSKCEYNGKRTSVCFLFARKFLPGSLPRLLRFPPITMNLNL</sequence>
<comment type="caution">
    <text evidence="7">The sequence shown here is derived from an EMBL/GenBank/DDBJ whole genome shotgun (WGS) entry which is preliminary data.</text>
</comment>
<comment type="subcellular location">
    <subcellularLocation>
        <location evidence="1">Membrane</location>
        <topology evidence="1">Single-pass type II membrane protein</topology>
    </subcellularLocation>
</comment>
<dbReference type="Pfam" id="PF02485">
    <property type="entry name" value="Branch"/>
    <property type="match status" value="1"/>
</dbReference>
<keyword evidence="6" id="KW-0812">Transmembrane</keyword>
<evidence type="ECO:0000256" key="3">
    <source>
        <dbReference type="ARBA" id="ARBA00022679"/>
    </source>
</evidence>
<evidence type="ECO:0000256" key="6">
    <source>
        <dbReference type="SAM" id="Phobius"/>
    </source>
</evidence>
<keyword evidence="5" id="KW-0325">Glycoprotein</keyword>
<dbReference type="PANTHER" id="PTHR31042">
    <property type="entry name" value="CORE-2/I-BRANCHING BETA-1,6-N-ACETYLGLUCOSAMINYLTRANSFERASE FAMILY PROTEIN-RELATED"/>
    <property type="match status" value="1"/>
</dbReference>
<evidence type="ECO:0000256" key="2">
    <source>
        <dbReference type="ARBA" id="ARBA00022676"/>
    </source>
</evidence>
<keyword evidence="6" id="KW-1133">Transmembrane helix</keyword>
<dbReference type="InterPro" id="IPR044174">
    <property type="entry name" value="BC10-like"/>
</dbReference>
<protein>
    <recommendedName>
        <fullName evidence="9">Core-2/I-branching beta-1,6-N-acetylglucosaminyltransferase family protein</fullName>
    </recommendedName>
</protein>
<gene>
    <name evidence="7" type="ORF">RHGRI_034673</name>
</gene>
<proteinExistence type="predicted"/>
<evidence type="ECO:0000256" key="5">
    <source>
        <dbReference type="ARBA" id="ARBA00023180"/>
    </source>
</evidence>
<reference evidence="7" key="1">
    <citation type="submission" date="2020-08" db="EMBL/GenBank/DDBJ databases">
        <title>Plant Genome Project.</title>
        <authorList>
            <person name="Zhang R.-G."/>
        </authorList>
    </citation>
    <scope>NUCLEOTIDE SEQUENCE</scope>
    <source>
        <strain evidence="7">WSP0</strain>
        <tissue evidence="7">Leaf</tissue>
    </source>
</reference>
<accession>A0AAV6I1M0</accession>
<keyword evidence="3" id="KW-0808">Transferase</keyword>
<dbReference type="Proteomes" id="UP000823749">
    <property type="component" value="Chromosome 12"/>
</dbReference>
<keyword evidence="8" id="KW-1185">Reference proteome</keyword>
<feature type="transmembrane region" description="Helical" evidence="6">
    <location>
        <begin position="28"/>
        <end position="49"/>
    </location>
</feature>
<keyword evidence="2" id="KW-0328">Glycosyltransferase</keyword>
<evidence type="ECO:0008006" key="9">
    <source>
        <dbReference type="Google" id="ProtNLM"/>
    </source>
</evidence>
<evidence type="ECO:0000256" key="4">
    <source>
        <dbReference type="ARBA" id="ARBA00023136"/>
    </source>
</evidence>
<organism evidence="7 8">
    <name type="scientific">Rhododendron griersonianum</name>
    <dbReference type="NCBI Taxonomy" id="479676"/>
    <lineage>
        <taxon>Eukaryota</taxon>
        <taxon>Viridiplantae</taxon>
        <taxon>Streptophyta</taxon>
        <taxon>Embryophyta</taxon>
        <taxon>Tracheophyta</taxon>
        <taxon>Spermatophyta</taxon>
        <taxon>Magnoliopsida</taxon>
        <taxon>eudicotyledons</taxon>
        <taxon>Gunneridae</taxon>
        <taxon>Pentapetalae</taxon>
        <taxon>asterids</taxon>
        <taxon>Ericales</taxon>
        <taxon>Ericaceae</taxon>
        <taxon>Ericoideae</taxon>
        <taxon>Rhodoreae</taxon>
        <taxon>Rhododendron</taxon>
    </lineage>
</organism>
<evidence type="ECO:0000313" key="7">
    <source>
        <dbReference type="EMBL" id="KAG5522593.1"/>
    </source>
</evidence>
<dbReference type="AlphaFoldDB" id="A0AAV6I1M0"/>
<keyword evidence="4 6" id="KW-0472">Membrane</keyword>
<name>A0AAV6I1M0_9ERIC</name>
<dbReference type="GO" id="GO:0016757">
    <property type="term" value="F:glycosyltransferase activity"/>
    <property type="evidence" value="ECO:0007669"/>
    <property type="project" value="UniProtKB-KW"/>
</dbReference>
<evidence type="ECO:0000313" key="8">
    <source>
        <dbReference type="Proteomes" id="UP000823749"/>
    </source>
</evidence>